<evidence type="ECO:0000313" key="1">
    <source>
        <dbReference type="EMBL" id="SVD35816.1"/>
    </source>
</evidence>
<sequence>MNVRKILQLTWFLVIFFVSGCFYVPKIEENKNENCDLITKKMTIENRGEFPQGCNDECLLIALGVTSTSYIVSGTITVVGNTVHWIEKQGRCEDSFIRE</sequence>
<accession>A0A382UNG6</accession>
<organism evidence="1">
    <name type="scientific">marine metagenome</name>
    <dbReference type="NCBI Taxonomy" id="408172"/>
    <lineage>
        <taxon>unclassified sequences</taxon>
        <taxon>metagenomes</taxon>
        <taxon>ecological metagenomes</taxon>
    </lineage>
</organism>
<dbReference type="AlphaFoldDB" id="A0A382UNG6"/>
<dbReference type="EMBL" id="UINC01145592">
    <property type="protein sequence ID" value="SVD35816.1"/>
    <property type="molecule type" value="Genomic_DNA"/>
</dbReference>
<protein>
    <recommendedName>
        <fullName evidence="2">Lipoprotein</fullName>
    </recommendedName>
</protein>
<reference evidence="1" key="1">
    <citation type="submission" date="2018-05" db="EMBL/GenBank/DDBJ databases">
        <authorList>
            <person name="Lanie J.A."/>
            <person name="Ng W.-L."/>
            <person name="Kazmierczak K.M."/>
            <person name="Andrzejewski T.M."/>
            <person name="Davidsen T.M."/>
            <person name="Wayne K.J."/>
            <person name="Tettelin H."/>
            <person name="Glass J.I."/>
            <person name="Rusch D."/>
            <person name="Podicherti R."/>
            <person name="Tsui H.-C.T."/>
            <person name="Winkler M.E."/>
        </authorList>
    </citation>
    <scope>NUCLEOTIDE SEQUENCE</scope>
</reference>
<dbReference type="PROSITE" id="PS51257">
    <property type="entry name" value="PROKAR_LIPOPROTEIN"/>
    <property type="match status" value="1"/>
</dbReference>
<gene>
    <name evidence="1" type="ORF">METZ01_LOCUS388670</name>
</gene>
<name>A0A382UNG6_9ZZZZ</name>
<proteinExistence type="predicted"/>
<evidence type="ECO:0008006" key="2">
    <source>
        <dbReference type="Google" id="ProtNLM"/>
    </source>
</evidence>